<gene>
    <name evidence="1" type="ORF">O181_079406</name>
</gene>
<sequence>MSGGCQSFPHSTRYVPTTFDVNSENEMFQGNISRDEPFPSGSHRNTSVPLQKLVQSSQGRGVGNMPKPLAGGHELLLTDQDISGPGEDHRNLRRVEPIGLQRQGKRDNELVEEATSFIHRPEEGVGNDPSFGERRTSAVYRRQKCPKKNPRDLIESRKVPRTIKAREKENPIGTDLAPKGTESPNWSLQLWTVFLHMARTLIKFTAKEKGMMKRTFPRK</sequence>
<protein>
    <submittedName>
        <fullName evidence="1">Uncharacterized protein</fullName>
    </submittedName>
</protein>
<reference evidence="1" key="1">
    <citation type="submission" date="2021-03" db="EMBL/GenBank/DDBJ databases">
        <title>Draft genome sequence of rust myrtle Austropuccinia psidii MF-1, a brazilian biotype.</title>
        <authorList>
            <person name="Quecine M.C."/>
            <person name="Pachon D.M.R."/>
            <person name="Bonatelli M.L."/>
            <person name="Correr F.H."/>
            <person name="Franceschini L.M."/>
            <person name="Leite T.F."/>
            <person name="Margarido G.R.A."/>
            <person name="Almeida C.A."/>
            <person name="Ferrarezi J.A."/>
            <person name="Labate C.A."/>
        </authorList>
    </citation>
    <scope>NUCLEOTIDE SEQUENCE</scope>
    <source>
        <strain evidence="1">MF-1</strain>
    </source>
</reference>
<evidence type="ECO:0000313" key="1">
    <source>
        <dbReference type="EMBL" id="MBW0539691.1"/>
    </source>
</evidence>
<name>A0A9Q3FLT2_9BASI</name>
<evidence type="ECO:0000313" key="2">
    <source>
        <dbReference type="Proteomes" id="UP000765509"/>
    </source>
</evidence>
<dbReference type="EMBL" id="AVOT02044341">
    <property type="protein sequence ID" value="MBW0539691.1"/>
    <property type="molecule type" value="Genomic_DNA"/>
</dbReference>
<dbReference type="Proteomes" id="UP000765509">
    <property type="component" value="Unassembled WGS sequence"/>
</dbReference>
<comment type="caution">
    <text evidence="1">The sequence shown here is derived from an EMBL/GenBank/DDBJ whole genome shotgun (WGS) entry which is preliminary data.</text>
</comment>
<organism evidence="1 2">
    <name type="scientific">Austropuccinia psidii MF-1</name>
    <dbReference type="NCBI Taxonomy" id="1389203"/>
    <lineage>
        <taxon>Eukaryota</taxon>
        <taxon>Fungi</taxon>
        <taxon>Dikarya</taxon>
        <taxon>Basidiomycota</taxon>
        <taxon>Pucciniomycotina</taxon>
        <taxon>Pucciniomycetes</taxon>
        <taxon>Pucciniales</taxon>
        <taxon>Sphaerophragmiaceae</taxon>
        <taxon>Austropuccinia</taxon>
    </lineage>
</organism>
<accession>A0A9Q3FLT2</accession>
<proteinExistence type="predicted"/>
<dbReference type="AlphaFoldDB" id="A0A9Q3FLT2"/>
<keyword evidence="2" id="KW-1185">Reference proteome</keyword>